<accession>A0A381V5C9</accession>
<dbReference type="AlphaFoldDB" id="A0A381V5C9"/>
<dbReference type="Gene3D" id="3.30.1360.120">
    <property type="entry name" value="Probable tRNA modification gtpase trme, domain 1"/>
    <property type="match status" value="1"/>
</dbReference>
<evidence type="ECO:0000313" key="1">
    <source>
        <dbReference type="EMBL" id="SVA35590.1"/>
    </source>
</evidence>
<name>A0A381V5C9_9ZZZZ</name>
<organism evidence="1">
    <name type="scientific">marine metagenome</name>
    <dbReference type="NCBI Taxonomy" id="408172"/>
    <lineage>
        <taxon>unclassified sequences</taxon>
        <taxon>metagenomes</taxon>
        <taxon>ecological metagenomes</taxon>
    </lineage>
</organism>
<gene>
    <name evidence="1" type="ORF">METZ01_LOCUS88444</name>
</gene>
<dbReference type="InterPro" id="IPR027266">
    <property type="entry name" value="TrmE/GcvT-like"/>
</dbReference>
<reference evidence="1" key="1">
    <citation type="submission" date="2018-05" db="EMBL/GenBank/DDBJ databases">
        <authorList>
            <person name="Lanie J.A."/>
            <person name="Ng W.-L."/>
            <person name="Kazmierczak K.M."/>
            <person name="Andrzejewski T.M."/>
            <person name="Davidsen T.M."/>
            <person name="Wayne K.J."/>
            <person name="Tettelin H."/>
            <person name="Glass J.I."/>
            <person name="Rusch D."/>
            <person name="Podicherti R."/>
            <person name="Tsui H.-C.T."/>
            <person name="Winkler M.E."/>
        </authorList>
    </citation>
    <scope>NUCLEOTIDE SEQUENCE</scope>
</reference>
<evidence type="ECO:0008006" key="2">
    <source>
        <dbReference type="Google" id="ProtNLM"/>
    </source>
</evidence>
<protein>
    <recommendedName>
        <fullName evidence="2">Aminomethyltransferase folate-binding domain-containing protein</fullName>
    </recommendedName>
</protein>
<proteinExistence type="predicted"/>
<feature type="non-terminal residue" evidence="1">
    <location>
        <position position="1"/>
    </location>
</feature>
<dbReference type="EMBL" id="UINC01007899">
    <property type="protein sequence ID" value="SVA35590.1"/>
    <property type="molecule type" value="Genomic_DNA"/>
</dbReference>
<sequence length="147" mass="16665">VQSNSEHGIPEFCYSMLGEPLGLGQMSGDHTLRLIRHWPHKVYLITDGTRLPKIESRHAGLITDISDGYCKLCLAGERSLAFLDQYCLLGLKQKTILTTRTAKTMLGHYPVIIWWDDEAELSLLIERSLSQSFRDYLSVLAQRGCIE</sequence>